<evidence type="ECO:0000313" key="3">
    <source>
        <dbReference type="Proteomes" id="UP001054252"/>
    </source>
</evidence>
<dbReference type="Proteomes" id="UP001054252">
    <property type="component" value="Unassembled WGS sequence"/>
</dbReference>
<dbReference type="EMBL" id="BPVZ01000112">
    <property type="protein sequence ID" value="GKV35616.1"/>
    <property type="molecule type" value="Genomic_DNA"/>
</dbReference>
<proteinExistence type="predicted"/>
<gene>
    <name evidence="2" type="ORF">SLEP1_g43864</name>
</gene>
<keyword evidence="1" id="KW-0175">Coiled coil</keyword>
<name>A0AAV5LEC0_9ROSI</name>
<keyword evidence="3" id="KW-1185">Reference proteome</keyword>
<sequence>MGNCFSFSISVDQPVSRSWDCVAGQARYICKLEQNLQALKAEAKRLTEQRDDVNRRVLLAKEQLMEPLKKIEGWLERVEKDIKEAEQIIEDAPAQINNLCLGGYFSKSCCSSYKFGKKSSTKDYKKIHI</sequence>
<protein>
    <recommendedName>
        <fullName evidence="4">Disease resistance protein</fullName>
    </recommendedName>
</protein>
<feature type="coiled-coil region" evidence="1">
    <location>
        <begin position="29"/>
        <end position="95"/>
    </location>
</feature>
<organism evidence="2 3">
    <name type="scientific">Rubroshorea leprosula</name>
    <dbReference type="NCBI Taxonomy" id="152421"/>
    <lineage>
        <taxon>Eukaryota</taxon>
        <taxon>Viridiplantae</taxon>
        <taxon>Streptophyta</taxon>
        <taxon>Embryophyta</taxon>
        <taxon>Tracheophyta</taxon>
        <taxon>Spermatophyta</taxon>
        <taxon>Magnoliopsida</taxon>
        <taxon>eudicotyledons</taxon>
        <taxon>Gunneridae</taxon>
        <taxon>Pentapetalae</taxon>
        <taxon>rosids</taxon>
        <taxon>malvids</taxon>
        <taxon>Malvales</taxon>
        <taxon>Dipterocarpaceae</taxon>
        <taxon>Rubroshorea</taxon>
    </lineage>
</organism>
<evidence type="ECO:0000313" key="2">
    <source>
        <dbReference type="EMBL" id="GKV35616.1"/>
    </source>
</evidence>
<evidence type="ECO:0000256" key="1">
    <source>
        <dbReference type="SAM" id="Coils"/>
    </source>
</evidence>
<accession>A0AAV5LEC0</accession>
<dbReference type="AlphaFoldDB" id="A0AAV5LEC0"/>
<reference evidence="2 3" key="1">
    <citation type="journal article" date="2021" name="Commun. Biol.">
        <title>The genome of Shorea leprosula (Dipterocarpaceae) highlights the ecological relevance of drought in aseasonal tropical rainforests.</title>
        <authorList>
            <person name="Ng K.K.S."/>
            <person name="Kobayashi M.J."/>
            <person name="Fawcett J.A."/>
            <person name="Hatakeyama M."/>
            <person name="Paape T."/>
            <person name="Ng C.H."/>
            <person name="Ang C.C."/>
            <person name="Tnah L.H."/>
            <person name="Lee C.T."/>
            <person name="Nishiyama T."/>
            <person name="Sese J."/>
            <person name="O'Brien M.J."/>
            <person name="Copetti D."/>
            <person name="Mohd Noor M.I."/>
            <person name="Ong R.C."/>
            <person name="Putra M."/>
            <person name="Sireger I.Z."/>
            <person name="Indrioko S."/>
            <person name="Kosugi Y."/>
            <person name="Izuno A."/>
            <person name="Isagi Y."/>
            <person name="Lee S.L."/>
            <person name="Shimizu K.K."/>
        </authorList>
    </citation>
    <scope>NUCLEOTIDE SEQUENCE [LARGE SCALE GENOMIC DNA]</scope>
    <source>
        <strain evidence="2">214</strain>
    </source>
</reference>
<comment type="caution">
    <text evidence="2">The sequence shown here is derived from an EMBL/GenBank/DDBJ whole genome shotgun (WGS) entry which is preliminary data.</text>
</comment>
<evidence type="ECO:0008006" key="4">
    <source>
        <dbReference type="Google" id="ProtNLM"/>
    </source>
</evidence>